<feature type="compositionally biased region" description="Polar residues" evidence="1">
    <location>
        <begin position="438"/>
        <end position="456"/>
    </location>
</feature>
<dbReference type="AlphaFoldDB" id="A0A8J8T6T7"/>
<accession>A0A8J8T6T7</accession>
<feature type="region of interest" description="Disordered" evidence="1">
    <location>
        <begin position="484"/>
        <end position="503"/>
    </location>
</feature>
<feature type="compositionally biased region" description="Low complexity" evidence="1">
    <location>
        <begin position="84"/>
        <end position="94"/>
    </location>
</feature>
<evidence type="ECO:0000313" key="2">
    <source>
        <dbReference type="EMBL" id="TNV83448.1"/>
    </source>
</evidence>
<evidence type="ECO:0000256" key="1">
    <source>
        <dbReference type="SAM" id="MobiDB-lite"/>
    </source>
</evidence>
<feature type="region of interest" description="Disordered" evidence="1">
    <location>
        <begin position="356"/>
        <end position="459"/>
    </location>
</feature>
<feature type="compositionally biased region" description="Polar residues" evidence="1">
    <location>
        <begin position="1"/>
        <end position="10"/>
    </location>
</feature>
<sequence length="845" mass="96597">MLINFSIYSNKKNEQRESSASRKQGSLDKRGSVQIEPLNLLQTGQGGTTQKIFQYESPEVKKDITLQQNPSTDVQNRTIDLTNSGDSSMISDIGDSQEKTKPKTMVLKDKRTKQIWVQRVQRPSILITEPATTLRHSHARTKVRVKARRPKEGAHSDNIITEEDDISNLADGNDNTTIMHQIAEEEETKSDINVKGNQSCALESIREGENEDSSPIHHRFKSEVTPQIIENWRVKLLQLESQVNSQAPQQTPPQGNTPVQNSFISINLNSQSPSESLIQASRLAPPIMEETKVNHFDTMPDSSINDGDAKSEFSLMFTQPDDDDDKISLRKDDDMLIMPVHRKKRVNVNKKMTIKRKPVQSTAPESIVINEFSIEERREPKQSPNQDTPKAEAKEENVFTNDNNKLEQTFSVLSPSQKAKSENLKISIGENSSSNNSDPSQTQRAMDRQQAISDTPQFKLFRKTEEITNDAFKETAKLPEQTAITKESRDVQTSPIRENSPDCTLSLKSSPQTNAMIQRFNQSNNFDDKPLFQRSQTVTLSTEKRRIQSATESLPPKPTYEFNAHKKQQSQIITNSKSQNQLKPYVQLISQTECNVSILQQDITLRQSKSGLIVPQQQKRQFGIIRKETQSNKIQKQVVNIDLDSDDDNLDYLRDETQILKQTVVKRSYRESVEFFSPNFDESTSYLNTKSRKPVAFGSTMPRPIDRTPPKKRDLFKASLNFKEMCCGHNNESPSRNLGGFNPSATVQSDERRSFLIRKKQQEKKKSPARKINHNDEQVFNHQVRKTHGGSPPLHFKVELPTEEKEVYFDPYKDKKEIPIVRDKRLRASRPDCVRDLFSQTQKFW</sequence>
<dbReference type="EMBL" id="RRYP01003824">
    <property type="protein sequence ID" value="TNV83448.1"/>
    <property type="molecule type" value="Genomic_DNA"/>
</dbReference>
<feature type="compositionally biased region" description="Polar residues" evidence="1">
    <location>
        <begin position="398"/>
        <end position="418"/>
    </location>
</feature>
<gene>
    <name evidence="2" type="ORF">FGO68_gene4324</name>
</gene>
<reference evidence="2" key="1">
    <citation type="submission" date="2019-06" db="EMBL/GenBank/DDBJ databases">
        <authorList>
            <person name="Zheng W."/>
        </authorList>
    </citation>
    <scope>NUCLEOTIDE SEQUENCE</scope>
    <source>
        <strain evidence="2">QDHG01</strain>
    </source>
</reference>
<feature type="compositionally biased region" description="Polar residues" evidence="1">
    <location>
        <begin position="491"/>
        <end position="503"/>
    </location>
</feature>
<protein>
    <submittedName>
        <fullName evidence="2">Uncharacterized protein</fullName>
    </submittedName>
</protein>
<name>A0A8J8T6T7_HALGN</name>
<comment type="caution">
    <text evidence="2">The sequence shown here is derived from an EMBL/GenBank/DDBJ whole genome shotgun (WGS) entry which is preliminary data.</text>
</comment>
<keyword evidence="3" id="KW-1185">Reference proteome</keyword>
<dbReference type="Proteomes" id="UP000785679">
    <property type="component" value="Unassembled WGS sequence"/>
</dbReference>
<feature type="region of interest" description="Disordered" evidence="1">
    <location>
        <begin position="1"/>
        <end position="36"/>
    </location>
</feature>
<evidence type="ECO:0000313" key="3">
    <source>
        <dbReference type="Proteomes" id="UP000785679"/>
    </source>
</evidence>
<feature type="compositionally biased region" description="Polar residues" evidence="1">
    <location>
        <begin position="70"/>
        <end position="83"/>
    </location>
</feature>
<proteinExistence type="predicted"/>
<feature type="region of interest" description="Disordered" evidence="1">
    <location>
        <begin position="70"/>
        <end position="100"/>
    </location>
</feature>
<organism evidence="2 3">
    <name type="scientific">Halteria grandinella</name>
    <dbReference type="NCBI Taxonomy" id="5974"/>
    <lineage>
        <taxon>Eukaryota</taxon>
        <taxon>Sar</taxon>
        <taxon>Alveolata</taxon>
        <taxon>Ciliophora</taxon>
        <taxon>Intramacronucleata</taxon>
        <taxon>Spirotrichea</taxon>
        <taxon>Stichotrichia</taxon>
        <taxon>Sporadotrichida</taxon>
        <taxon>Halteriidae</taxon>
        <taxon>Halteria</taxon>
    </lineage>
</organism>
<feature type="compositionally biased region" description="Basic and acidic residues" evidence="1">
    <location>
        <begin position="11"/>
        <end position="31"/>
    </location>
</feature>